<reference evidence="2 3" key="1">
    <citation type="journal article" date="2016" name="Nat. Commun.">
        <title>Thousands of microbial genomes shed light on interconnected biogeochemical processes in an aquifer system.</title>
        <authorList>
            <person name="Anantharaman K."/>
            <person name="Brown C.T."/>
            <person name="Hug L.A."/>
            <person name="Sharon I."/>
            <person name="Castelle C.J."/>
            <person name="Probst A.J."/>
            <person name="Thomas B.C."/>
            <person name="Singh A."/>
            <person name="Wilkins M.J."/>
            <person name="Karaoz U."/>
            <person name="Brodie E.L."/>
            <person name="Williams K.H."/>
            <person name="Hubbard S.S."/>
            <person name="Banfield J.F."/>
        </authorList>
    </citation>
    <scope>NUCLEOTIDE SEQUENCE [LARGE SCALE GENOMIC DNA]</scope>
</reference>
<dbReference type="Proteomes" id="UP000179129">
    <property type="component" value="Unassembled WGS sequence"/>
</dbReference>
<proteinExistence type="predicted"/>
<evidence type="ECO:0000256" key="1">
    <source>
        <dbReference type="SAM" id="SignalP"/>
    </source>
</evidence>
<feature type="chain" id="PRO_5009522704" evidence="1">
    <location>
        <begin position="24"/>
        <end position="326"/>
    </location>
</feature>
<protein>
    <submittedName>
        <fullName evidence="2">Uncharacterized protein</fullName>
    </submittedName>
</protein>
<name>A0A1F5YWZ2_9BACT</name>
<comment type="caution">
    <text evidence="2">The sequence shown here is derived from an EMBL/GenBank/DDBJ whole genome shotgun (WGS) entry which is preliminary data.</text>
</comment>
<gene>
    <name evidence="2" type="ORF">A3F83_13700</name>
</gene>
<feature type="signal peptide" evidence="1">
    <location>
        <begin position="1"/>
        <end position="23"/>
    </location>
</feature>
<sequence>MNSRSSLILSVSAILALVFLAAAREIQSGPEAAQAQCPPMHCQMIRAGEIEAIIGDGAGHRTRPGIWAMSSINHQFSIMKNMSSGMLAGEFRGKANTVLEYIDDSTSAIKREPTPDYPTRARLVFRARGPYYLDTELTLSDTQDRLKGVPWDFRAVAVNCYVNSPDDLRAHFLAGGEWTAFIPEKHAGPGTDIAPSYLKDSELEVWPKVDDPPFNWYKRNEKRFDEPFYYGRFGKMVLVLVFDQPRWIRFYLSPEGGGESLIPGMTSPAWDFEWIIPRKDYQTKREYLFRTCLVYKQYVSDEDVLREVRKVQADLGYETVAQLKGN</sequence>
<keyword evidence="1" id="KW-0732">Signal</keyword>
<accession>A0A1F5YWZ2</accession>
<evidence type="ECO:0000313" key="2">
    <source>
        <dbReference type="EMBL" id="OGG04711.1"/>
    </source>
</evidence>
<organism evidence="2 3">
    <name type="scientific">Candidatus Glassbacteria bacterium RIFCSPLOWO2_12_FULL_58_11</name>
    <dbReference type="NCBI Taxonomy" id="1817867"/>
    <lineage>
        <taxon>Bacteria</taxon>
        <taxon>Candidatus Glassiibacteriota</taxon>
    </lineage>
</organism>
<dbReference type="STRING" id="1817867.A3F83_13700"/>
<evidence type="ECO:0000313" key="3">
    <source>
        <dbReference type="Proteomes" id="UP000179129"/>
    </source>
</evidence>
<dbReference type="EMBL" id="MFIX01000097">
    <property type="protein sequence ID" value="OGG04711.1"/>
    <property type="molecule type" value="Genomic_DNA"/>
</dbReference>
<dbReference type="AlphaFoldDB" id="A0A1F5YWZ2"/>